<reference evidence="2 3" key="1">
    <citation type="submission" date="2018-08" db="EMBL/GenBank/DDBJ databases">
        <title>Lysobacter sp. zong2l5, whole genome shotgun sequence.</title>
        <authorList>
            <person name="Zhang X."/>
            <person name="Feng G."/>
            <person name="Zhu H."/>
        </authorList>
    </citation>
    <scope>NUCLEOTIDE SEQUENCE [LARGE SCALE GENOMIC DNA]</scope>
    <source>
        <strain evidence="3">zong2l5</strain>
    </source>
</reference>
<sequence>MSEQNTTSDAADNAAPKSDIRGVLVQVSGARLLLPNATIAEVLSYAPPEPVENAPHWLLGRLRWRGWQLPLIAFSEMAEIALENAALGSKVVVLKALGGDPRAPYFAMLTQGFPRLVTVSDDGLLLDANQEGIPQGVHARVVLNQDVAYVPDLEAIEALIGGALAQAA</sequence>
<dbReference type="GO" id="GO:0007165">
    <property type="term" value="P:signal transduction"/>
    <property type="evidence" value="ECO:0007669"/>
    <property type="project" value="InterPro"/>
</dbReference>
<dbReference type="GO" id="GO:0006935">
    <property type="term" value="P:chemotaxis"/>
    <property type="evidence" value="ECO:0007669"/>
    <property type="project" value="InterPro"/>
</dbReference>
<dbReference type="RefSeq" id="WP_115859311.1">
    <property type="nucleotide sequence ID" value="NZ_QTSU01000002.1"/>
</dbReference>
<feature type="domain" description="CheW-like" evidence="1">
    <location>
        <begin position="19"/>
        <end position="162"/>
    </location>
</feature>
<organism evidence="2 3">
    <name type="scientific">Lysobacter silvisoli</name>
    <dbReference type="NCBI Taxonomy" id="2293254"/>
    <lineage>
        <taxon>Bacteria</taxon>
        <taxon>Pseudomonadati</taxon>
        <taxon>Pseudomonadota</taxon>
        <taxon>Gammaproteobacteria</taxon>
        <taxon>Lysobacterales</taxon>
        <taxon>Lysobacteraceae</taxon>
        <taxon>Lysobacter</taxon>
    </lineage>
</organism>
<dbReference type="InterPro" id="IPR036061">
    <property type="entry name" value="CheW-like_dom_sf"/>
</dbReference>
<evidence type="ECO:0000259" key="1">
    <source>
        <dbReference type="PROSITE" id="PS50851"/>
    </source>
</evidence>
<comment type="caution">
    <text evidence="2">The sequence shown here is derived from an EMBL/GenBank/DDBJ whole genome shotgun (WGS) entry which is preliminary data.</text>
</comment>
<dbReference type="Pfam" id="PF01584">
    <property type="entry name" value="CheW"/>
    <property type="match status" value="1"/>
</dbReference>
<accession>A0A371JZ90</accession>
<proteinExistence type="predicted"/>
<dbReference type="PROSITE" id="PS50851">
    <property type="entry name" value="CHEW"/>
    <property type="match status" value="1"/>
</dbReference>
<dbReference type="AlphaFoldDB" id="A0A371JZ90"/>
<dbReference type="SUPFAM" id="SSF50341">
    <property type="entry name" value="CheW-like"/>
    <property type="match status" value="1"/>
</dbReference>
<dbReference type="InterPro" id="IPR002545">
    <property type="entry name" value="CheW-lke_dom"/>
</dbReference>
<name>A0A371JZ90_9GAMM</name>
<evidence type="ECO:0000313" key="3">
    <source>
        <dbReference type="Proteomes" id="UP000264492"/>
    </source>
</evidence>
<dbReference type="OrthoDB" id="5765252at2"/>
<dbReference type="EMBL" id="QTSU01000002">
    <property type="protein sequence ID" value="RDZ26932.1"/>
    <property type="molecule type" value="Genomic_DNA"/>
</dbReference>
<evidence type="ECO:0000313" key="2">
    <source>
        <dbReference type="EMBL" id="RDZ26932.1"/>
    </source>
</evidence>
<dbReference type="SMART" id="SM00260">
    <property type="entry name" value="CheW"/>
    <property type="match status" value="1"/>
</dbReference>
<protein>
    <submittedName>
        <fullName evidence="2">Chemotaxis protein CheW</fullName>
    </submittedName>
</protein>
<gene>
    <name evidence="2" type="ORF">DX914_11700</name>
</gene>
<keyword evidence="3" id="KW-1185">Reference proteome</keyword>
<dbReference type="Proteomes" id="UP000264492">
    <property type="component" value="Unassembled WGS sequence"/>
</dbReference>